<feature type="domain" description="ABC3 transporter permease C-terminal" evidence="8">
    <location>
        <begin position="698"/>
        <end position="805"/>
    </location>
</feature>
<feature type="transmembrane region" description="Helical" evidence="7">
    <location>
        <begin position="781"/>
        <end position="803"/>
    </location>
</feature>
<evidence type="ECO:0000256" key="4">
    <source>
        <dbReference type="ARBA" id="ARBA00022989"/>
    </source>
</evidence>
<dbReference type="OrthoDB" id="100008at2"/>
<evidence type="ECO:0000256" key="3">
    <source>
        <dbReference type="ARBA" id="ARBA00022692"/>
    </source>
</evidence>
<evidence type="ECO:0000256" key="5">
    <source>
        <dbReference type="ARBA" id="ARBA00023136"/>
    </source>
</evidence>
<feature type="domain" description="MacB-like periplasmic core" evidence="9">
    <location>
        <begin position="482"/>
        <end position="637"/>
    </location>
</feature>
<feature type="transmembrane region" description="Helical" evidence="7">
    <location>
        <begin position="350"/>
        <end position="372"/>
    </location>
</feature>
<dbReference type="EMBL" id="RSDW01000001">
    <property type="protein sequence ID" value="RSL16566.1"/>
    <property type="molecule type" value="Genomic_DNA"/>
</dbReference>
<dbReference type="GO" id="GO:0005886">
    <property type="term" value="C:plasma membrane"/>
    <property type="evidence" value="ECO:0007669"/>
    <property type="project" value="UniProtKB-SubCell"/>
</dbReference>
<dbReference type="Pfam" id="PF12704">
    <property type="entry name" value="MacB_PCD"/>
    <property type="match status" value="2"/>
</dbReference>
<dbReference type="InterPro" id="IPR003838">
    <property type="entry name" value="ABC3_permease_C"/>
</dbReference>
<dbReference type="InterPro" id="IPR017800">
    <property type="entry name" value="ADOP"/>
</dbReference>
<feature type="transmembrane region" description="Helical" evidence="7">
    <location>
        <begin position="695"/>
        <end position="719"/>
    </location>
</feature>
<sequence>MQSMLQDLRYGLRQLRKSPGFTLTAVLTLALGIGATTALFSVVDGVLLKPLAYRDSGHLVVVWERVRYIEKLFPYVGANARHADIWRRQSTAFTDLTLFQQGSTGVSLGVDHPRLVGRITAQPNLLDVLGVQPTLGRNFLPEEAVEGHEQVAIISWHLWQTLFNGDNGIIGKSVQMAGTPFQIVGVLPQNFYFPKSNELSPSPVARQLPDSEIVTPLVIDPTKNYGWNSDYGNYVAFGRLKPGISLAQATENLNIIADDIARQIPPNQIDGNPRGALATYIQPLKEAIVGPTAARLWLLLAAVCSVLLIACVNLANAQLARFVHRDREVALRSALGASSARLLQSALAEVCLLSIVGGTLGVGLAFAAVHWFSSFAQTAIPRMNSISINFVVLALSVLLTVGASFIFGVLPALRVLHIKPQQALQGLGRASGSRRSNLLRRWLVGAQVFFCTTLLVVSGLFAKSLIRLSTFDKGFSTDHVVAADVVLQGKAFTEKARATFDDGVLEKLRAIPGVQSASIVSAMLLEGETWLDGISPTGQPDQRSAIANYRFIGPDYFATLQERVIEGRALNDHDRGTKNAVISETTARAVWPNQDPVGRQFTHNGQATTIVGIVADAHNNSLRSAPVNMVYLPYWDDPPRSAYFLVRGSQDPSLLIGAVRTAIWNYNPDVTIARVHTLDSQVSDSLAPEHLQTTIFVAFGAAALLLALLGIYGTLSYSVEARTQEVGIRMALGATRQSVYRLMLGTIVAPVLTGLALGWIASLSIGKSLAALLYGTSPSDISVVLPVIGIFAVAAGAATFLPCKRAAAIEPMEALRTD</sequence>
<dbReference type="GO" id="GO:0022857">
    <property type="term" value="F:transmembrane transporter activity"/>
    <property type="evidence" value="ECO:0007669"/>
    <property type="project" value="TreeGrafter"/>
</dbReference>
<feature type="transmembrane region" description="Helical" evidence="7">
    <location>
        <begin position="739"/>
        <end position="761"/>
    </location>
</feature>
<comment type="similarity">
    <text evidence="6">Belongs to the ABC-4 integral membrane protein family.</text>
</comment>
<dbReference type="PANTHER" id="PTHR30572">
    <property type="entry name" value="MEMBRANE COMPONENT OF TRANSPORTER-RELATED"/>
    <property type="match status" value="1"/>
</dbReference>
<evidence type="ECO:0000256" key="1">
    <source>
        <dbReference type="ARBA" id="ARBA00004651"/>
    </source>
</evidence>
<dbReference type="InterPro" id="IPR050250">
    <property type="entry name" value="Macrolide_Exporter_MacB"/>
</dbReference>
<keyword evidence="2" id="KW-1003">Cell membrane</keyword>
<accession>A0A3R9QAG6</accession>
<keyword evidence="11" id="KW-1185">Reference proteome</keyword>
<dbReference type="RefSeq" id="WP_125485158.1">
    <property type="nucleotide sequence ID" value="NZ_RSDW01000001.1"/>
</dbReference>
<gene>
    <name evidence="10" type="ORF">EDE15_2086</name>
</gene>
<evidence type="ECO:0000313" key="10">
    <source>
        <dbReference type="EMBL" id="RSL16566.1"/>
    </source>
</evidence>
<feature type="transmembrane region" description="Helical" evidence="7">
    <location>
        <begin position="21"/>
        <end position="43"/>
    </location>
</feature>
<feature type="transmembrane region" description="Helical" evidence="7">
    <location>
        <begin position="442"/>
        <end position="462"/>
    </location>
</feature>
<reference evidence="10 11" key="1">
    <citation type="submission" date="2018-12" db="EMBL/GenBank/DDBJ databases">
        <title>Sequencing of bacterial isolates from soil warming experiment in Harvard Forest, Massachusetts, USA.</title>
        <authorList>
            <person name="Deangelis K."/>
        </authorList>
    </citation>
    <scope>NUCLEOTIDE SEQUENCE [LARGE SCALE GENOMIC DNA]</scope>
    <source>
        <strain evidence="10 11">EB153</strain>
    </source>
</reference>
<feature type="domain" description="ABC3 transporter permease C-terminal" evidence="8">
    <location>
        <begin position="302"/>
        <end position="420"/>
    </location>
</feature>
<evidence type="ECO:0000256" key="7">
    <source>
        <dbReference type="SAM" id="Phobius"/>
    </source>
</evidence>
<dbReference type="Proteomes" id="UP000269669">
    <property type="component" value="Unassembled WGS sequence"/>
</dbReference>
<keyword evidence="5 7" id="KW-0472">Membrane</keyword>
<dbReference type="InterPro" id="IPR025857">
    <property type="entry name" value="MacB_PCD"/>
</dbReference>
<name>A0A3R9QAG6_9BACT</name>
<keyword evidence="4 7" id="KW-1133">Transmembrane helix</keyword>
<keyword evidence="3 7" id="KW-0812">Transmembrane</keyword>
<evidence type="ECO:0000256" key="6">
    <source>
        <dbReference type="ARBA" id="ARBA00038076"/>
    </source>
</evidence>
<comment type="caution">
    <text evidence="10">The sequence shown here is derived from an EMBL/GenBank/DDBJ whole genome shotgun (WGS) entry which is preliminary data.</text>
</comment>
<dbReference type="NCBIfam" id="TIGR03434">
    <property type="entry name" value="ADOP"/>
    <property type="match status" value="1"/>
</dbReference>
<feature type="transmembrane region" description="Helical" evidence="7">
    <location>
        <begin position="296"/>
        <end position="315"/>
    </location>
</feature>
<comment type="subcellular location">
    <subcellularLocation>
        <location evidence="1">Cell membrane</location>
        <topology evidence="1">Multi-pass membrane protein</topology>
    </subcellularLocation>
</comment>
<protein>
    <submittedName>
        <fullName evidence="10">Putative permease</fullName>
    </submittedName>
</protein>
<dbReference type="PANTHER" id="PTHR30572:SF4">
    <property type="entry name" value="ABC TRANSPORTER PERMEASE YTRF"/>
    <property type="match status" value="1"/>
</dbReference>
<dbReference type="Pfam" id="PF02687">
    <property type="entry name" value="FtsX"/>
    <property type="match status" value="2"/>
</dbReference>
<organism evidence="10 11">
    <name type="scientific">Edaphobacter aggregans</name>
    <dbReference type="NCBI Taxonomy" id="570835"/>
    <lineage>
        <taxon>Bacteria</taxon>
        <taxon>Pseudomonadati</taxon>
        <taxon>Acidobacteriota</taxon>
        <taxon>Terriglobia</taxon>
        <taxon>Terriglobales</taxon>
        <taxon>Acidobacteriaceae</taxon>
        <taxon>Edaphobacter</taxon>
    </lineage>
</organism>
<evidence type="ECO:0000259" key="8">
    <source>
        <dbReference type="Pfam" id="PF02687"/>
    </source>
</evidence>
<evidence type="ECO:0000256" key="2">
    <source>
        <dbReference type="ARBA" id="ARBA00022475"/>
    </source>
</evidence>
<evidence type="ECO:0000259" key="9">
    <source>
        <dbReference type="Pfam" id="PF12704"/>
    </source>
</evidence>
<feature type="transmembrane region" description="Helical" evidence="7">
    <location>
        <begin position="392"/>
        <end position="413"/>
    </location>
</feature>
<proteinExistence type="inferred from homology"/>
<feature type="domain" description="MacB-like periplasmic core" evidence="9">
    <location>
        <begin position="22"/>
        <end position="253"/>
    </location>
</feature>
<evidence type="ECO:0000313" key="11">
    <source>
        <dbReference type="Proteomes" id="UP000269669"/>
    </source>
</evidence>
<dbReference type="AlphaFoldDB" id="A0A3R9QAG6"/>